<evidence type="ECO:0000256" key="1">
    <source>
        <dbReference type="ARBA" id="ARBA00010790"/>
    </source>
</evidence>
<dbReference type="OrthoDB" id="269227at2759"/>
<dbReference type="AlphaFoldDB" id="A0A8H4RPA1"/>
<keyword evidence="4" id="KW-0732">Signal</keyword>
<evidence type="ECO:0000313" key="6">
    <source>
        <dbReference type="EMBL" id="KAF4632424.1"/>
    </source>
</evidence>
<protein>
    <recommendedName>
        <fullName evidence="5">Glucose-methanol-choline oxidoreductase N-terminal domain-containing protein</fullName>
    </recommendedName>
</protein>
<dbReference type="PROSITE" id="PS00624">
    <property type="entry name" value="GMC_OXRED_2"/>
    <property type="match status" value="1"/>
</dbReference>
<feature type="binding site" evidence="3">
    <location>
        <position position="246"/>
    </location>
    <ligand>
        <name>FAD</name>
        <dbReference type="ChEBI" id="CHEBI:57692"/>
    </ligand>
</feature>
<keyword evidence="3" id="KW-0274">FAD</keyword>
<dbReference type="PIRSF" id="PIRSF000137">
    <property type="entry name" value="Alcohol_oxidase"/>
    <property type="match status" value="1"/>
</dbReference>
<sequence>MTSALSLLVLLLLCDSTQAITANSSYDFIVVGGGTAGLAVASRLSQGLPGKSILVIEAGPDAPDEPKINVPGMKGSTLGTSYDWNFTTVPQPNAGNRKWGQNRGKVLGGSSALNLMTWDRSSVYEYDIWETLGNSGWNWQSMIAAMLKVETFFHSSNYGTAGVGSTGPIQTLINRFVPTHQNYWIPVMEALGIKNNLNSLGGNPLGVMFQPSNIRNSDYKRSYAAHNPGYPSVASSNLEILTSTRVKKVNFVQCRGNLVATGVTLEDNTTIAATGEVILSSGSLQSPGLLELSGIGNSSILTANGIPTLLDLPGVGENLQDHIRIQSSYQLHSNYTSFDILRFNATFAADQLALWNSNNVSMYDYTGSGYSFLTWDQIVSNDSALLSLAKTAAVNPLTSSPAEKTRAKVLLDYLENKSNVVPQLEIVFSDGYTGVKGYPAVGNPLRGAEYFTLIAAVQHPFSIGSVHINSSIDTAPLINPNYFSHEYDIQAIVTAAKFLRKIANTAPLSQAWSVEYEPGLDVVGNGTDADAQWRDYAINNTLTIYHPVGTCAMLPRSQHGVVDSSLTVYGTQNVRVVDASVIPILVSAHIQTAVYGIAERAAAMIISAWE</sequence>
<dbReference type="SUPFAM" id="SSF54373">
    <property type="entry name" value="FAD-linked reductases, C-terminal domain"/>
    <property type="match status" value="1"/>
</dbReference>
<dbReference type="Gene3D" id="3.30.560.10">
    <property type="entry name" value="Glucose Oxidase, domain 3"/>
    <property type="match status" value="1"/>
</dbReference>
<keyword evidence="7" id="KW-1185">Reference proteome</keyword>
<dbReference type="Gene3D" id="3.50.50.60">
    <property type="entry name" value="FAD/NAD(P)-binding domain"/>
    <property type="match status" value="1"/>
</dbReference>
<evidence type="ECO:0000313" key="7">
    <source>
        <dbReference type="Proteomes" id="UP000566819"/>
    </source>
</evidence>
<accession>A0A8H4RPA1</accession>
<comment type="similarity">
    <text evidence="1">Belongs to the GMC oxidoreductase family.</text>
</comment>
<feature type="binding site" evidence="3">
    <location>
        <position position="106"/>
    </location>
    <ligand>
        <name>FAD</name>
        <dbReference type="ChEBI" id="CHEBI:57692"/>
    </ligand>
</feature>
<dbReference type="Proteomes" id="UP000566819">
    <property type="component" value="Unassembled WGS sequence"/>
</dbReference>
<reference evidence="6 7" key="1">
    <citation type="submission" date="2020-03" db="EMBL/GenBank/DDBJ databases">
        <title>Draft Genome Sequence of Cudoniella acicularis.</title>
        <authorList>
            <person name="Buettner E."/>
            <person name="Kellner H."/>
        </authorList>
    </citation>
    <scope>NUCLEOTIDE SEQUENCE [LARGE SCALE GENOMIC DNA]</scope>
    <source>
        <strain evidence="6 7">DSM 108380</strain>
    </source>
</reference>
<name>A0A8H4RPA1_9HELO</name>
<proteinExistence type="inferred from homology"/>
<comment type="cofactor">
    <cofactor evidence="3">
        <name>FAD</name>
        <dbReference type="ChEBI" id="CHEBI:57692"/>
    </cofactor>
</comment>
<comment type="caution">
    <text evidence="6">The sequence shown here is derived from an EMBL/GenBank/DDBJ whole genome shotgun (WGS) entry which is preliminary data.</text>
</comment>
<evidence type="ECO:0000259" key="5">
    <source>
        <dbReference type="PROSITE" id="PS00624"/>
    </source>
</evidence>
<feature type="chain" id="PRO_5034520233" description="Glucose-methanol-choline oxidoreductase N-terminal domain-containing protein" evidence="4">
    <location>
        <begin position="20"/>
        <end position="610"/>
    </location>
</feature>
<dbReference type="EMBL" id="JAAMPI010000348">
    <property type="protein sequence ID" value="KAF4632424.1"/>
    <property type="molecule type" value="Genomic_DNA"/>
</dbReference>
<dbReference type="PANTHER" id="PTHR11552">
    <property type="entry name" value="GLUCOSE-METHANOL-CHOLINE GMC OXIDOREDUCTASE"/>
    <property type="match status" value="1"/>
</dbReference>
<dbReference type="SUPFAM" id="SSF51905">
    <property type="entry name" value="FAD/NAD(P)-binding domain"/>
    <property type="match status" value="1"/>
</dbReference>
<dbReference type="GO" id="GO:0044550">
    <property type="term" value="P:secondary metabolite biosynthetic process"/>
    <property type="evidence" value="ECO:0007669"/>
    <property type="project" value="TreeGrafter"/>
</dbReference>
<dbReference type="GO" id="GO:0050660">
    <property type="term" value="F:flavin adenine dinucleotide binding"/>
    <property type="evidence" value="ECO:0007669"/>
    <property type="project" value="InterPro"/>
</dbReference>
<feature type="signal peptide" evidence="4">
    <location>
        <begin position="1"/>
        <end position="19"/>
    </location>
</feature>
<feature type="active site" description="Proton donor" evidence="2">
    <location>
        <position position="546"/>
    </location>
</feature>
<dbReference type="InterPro" id="IPR012132">
    <property type="entry name" value="GMC_OxRdtase"/>
</dbReference>
<dbReference type="InterPro" id="IPR007867">
    <property type="entry name" value="GMC_OxRtase_C"/>
</dbReference>
<feature type="domain" description="Glucose-methanol-choline oxidoreductase N-terminal" evidence="5">
    <location>
        <begin position="282"/>
        <end position="296"/>
    </location>
</feature>
<dbReference type="Pfam" id="PF00732">
    <property type="entry name" value="GMC_oxred_N"/>
    <property type="match status" value="1"/>
</dbReference>
<dbReference type="InterPro" id="IPR036188">
    <property type="entry name" value="FAD/NAD-bd_sf"/>
</dbReference>
<gene>
    <name evidence="6" type="ORF">G7Y89_g5696</name>
</gene>
<evidence type="ECO:0000256" key="4">
    <source>
        <dbReference type="SAM" id="SignalP"/>
    </source>
</evidence>
<keyword evidence="3" id="KW-0285">Flavoprotein</keyword>
<organism evidence="6 7">
    <name type="scientific">Cudoniella acicularis</name>
    <dbReference type="NCBI Taxonomy" id="354080"/>
    <lineage>
        <taxon>Eukaryota</taxon>
        <taxon>Fungi</taxon>
        <taxon>Dikarya</taxon>
        <taxon>Ascomycota</taxon>
        <taxon>Pezizomycotina</taxon>
        <taxon>Leotiomycetes</taxon>
        <taxon>Helotiales</taxon>
        <taxon>Tricladiaceae</taxon>
        <taxon>Cudoniella</taxon>
    </lineage>
</organism>
<dbReference type="GO" id="GO:0016614">
    <property type="term" value="F:oxidoreductase activity, acting on CH-OH group of donors"/>
    <property type="evidence" value="ECO:0007669"/>
    <property type="project" value="InterPro"/>
</dbReference>
<evidence type="ECO:0000256" key="2">
    <source>
        <dbReference type="PIRSR" id="PIRSR000137-1"/>
    </source>
</evidence>
<evidence type="ECO:0000256" key="3">
    <source>
        <dbReference type="PIRSR" id="PIRSR000137-2"/>
    </source>
</evidence>
<dbReference type="PANTHER" id="PTHR11552:SF115">
    <property type="entry name" value="DEHYDROGENASE XPTC-RELATED"/>
    <property type="match status" value="1"/>
</dbReference>
<dbReference type="InterPro" id="IPR000172">
    <property type="entry name" value="GMC_OxRdtase_N"/>
</dbReference>
<feature type="active site" description="Proton acceptor" evidence="2">
    <location>
        <position position="589"/>
    </location>
</feature>
<dbReference type="Pfam" id="PF05199">
    <property type="entry name" value="GMC_oxred_C"/>
    <property type="match status" value="1"/>
</dbReference>